<gene>
    <name evidence="9" type="ORF">NEMVEDRAFT_v1g114558</name>
</gene>
<dbReference type="Proteomes" id="UP000001593">
    <property type="component" value="Unassembled WGS sequence"/>
</dbReference>
<evidence type="ECO:0000256" key="6">
    <source>
        <dbReference type="ARBA" id="ARBA00049366"/>
    </source>
</evidence>
<evidence type="ECO:0008006" key="11">
    <source>
        <dbReference type="Google" id="ProtNLM"/>
    </source>
</evidence>
<feature type="binding site" evidence="7">
    <location>
        <begin position="232"/>
        <end position="235"/>
    </location>
    <ligand>
        <name>substrate</name>
    </ligand>
</feature>
<reference evidence="9 10" key="1">
    <citation type="journal article" date="2007" name="Science">
        <title>Sea anemone genome reveals ancestral eumetazoan gene repertoire and genomic organization.</title>
        <authorList>
            <person name="Putnam N.H."/>
            <person name="Srivastava M."/>
            <person name="Hellsten U."/>
            <person name="Dirks B."/>
            <person name="Chapman J."/>
            <person name="Salamov A."/>
            <person name="Terry A."/>
            <person name="Shapiro H."/>
            <person name="Lindquist E."/>
            <person name="Kapitonov V.V."/>
            <person name="Jurka J."/>
            <person name="Genikhovich G."/>
            <person name="Grigoriev I.V."/>
            <person name="Lucas S.M."/>
            <person name="Steele R.E."/>
            <person name="Finnerty J.R."/>
            <person name="Technau U."/>
            <person name="Martindale M.Q."/>
            <person name="Rokhsar D.S."/>
        </authorList>
    </citation>
    <scope>NUCLEOTIDE SEQUENCE [LARGE SCALE GENOMIC DNA]</scope>
    <source>
        <strain evidence="10">CH2 X CH6</strain>
    </source>
</reference>
<dbReference type="InterPro" id="IPR029055">
    <property type="entry name" value="Ntn_hydrolases_N"/>
</dbReference>
<keyword evidence="4" id="KW-0378">Hydrolase</keyword>
<dbReference type="GO" id="GO:0004067">
    <property type="term" value="F:asparaginase activity"/>
    <property type="evidence" value="ECO:0007669"/>
    <property type="project" value="UniProtKB-EC"/>
</dbReference>
<dbReference type="AlphaFoldDB" id="A7SDS8"/>
<dbReference type="PhylomeDB" id="A7SDS8"/>
<organism evidence="9 10">
    <name type="scientific">Nematostella vectensis</name>
    <name type="common">Starlet sea anemone</name>
    <dbReference type="NCBI Taxonomy" id="45351"/>
    <lineage>
        <taxon>Eukaryota</taxon>
        <taxon>Metazoa</taxon>
        <taxon>Cnidaria</taxon>
        <taxon>Anthozoa</taxon>
        <taxon>Hexacorallia</taxon>
        <taxon>Actiniaria</taxon>
        <taxon>Edwardsiidae</taxon>
        <taxon>Nematostella</taxon>
    </lineage>
</organism>
<dbReference type="InterPro" id="IPR000246">
    <property type="entry name" value="Peptidase_T2"/>
</dbReference>
<evidence type="ECO:0000256" key="5">
    <source>
        <dbReference type="ARBA" id="ARBA00022813"/>
    </source>
</evidence>
<evidence type="ECO:0000256" key="4">
    <source>
        <dbReference type="ARBA" id="ARBA00022801"/>
    </source>
</evidence>
<dbReference type="GO" id="GO:0006508">
    <property type="term" value="P:proteolysis"/>
    <property type="evidence" value="ECO:0007669"/>
    <property type="project" value="UniProtKB-KW"/>
</dbReference>
<dbReference type="EMBL" id="DS469632">
    <property type="protein sequence ID" value="EDO38166.1"/>
    <property type="molecule type" value="Genomic_DNA"/>
</dbReference>
<dbReference type="SUPFAM" id="SSF56235">
    <property type="entry name" value="N-terminal nucleophile aminohydrolases (Ntn hydrolases)"/>
    <property type="match status" value="1"/>
</dbReference>
<evidence type="ECO:0000256" key="2">
    <source>
        <dbReference type="ARBA" id="ARBA00010872"/>
    </source>
</evidence>
<evidence type="ECO:0000256" key="8">
    <source>
        <dbReference type="SAM" id="Coils"/>
    </source>
</evidence>
<dbReference type="GO" id="GO:0005737">
    <property type="term" value="C:cytoplasm"/>
    <property type="evidence" value="ECO:0000318"/>
    <property type="project" value="GO_Central"/>
</dbReference>
<comment type="similarity">
    <text evidence="2">Belongs to the Ntn-hydrolase family.</text>
</comment>
<dbReference type="InParanoid" id="A7SDS8"/>
<keyword evidence="10" id="KW-1185">Reference proteome</keyword>
<dbReference type="GO" id="GO:0008798">
    <property type="term" value="F:beta-aspartyl-peptidase activity"/>
    <property type="evidence" value="ECO:0007669"/>
    <property type="project" value="UniProtKB-EC"/>
</dbReference>
<evidence type="ECO:0000256" key="3">
    <source>
        <dbReference type="ARBA" id="ARBA00022670"/>
    </source>
</evidence>
<sequence length="314" mass="33371">MAKNTSRRFSPCIVVHGGSHAIIPDQAVKQLLVHGVKNAANAGYEVLKKGGKNAVIDAVEAAIRVFEDNALFNCGYGSKLNALGRVSMDAMMMDGRSIDYGGVCGLRNVANPITVAKKLMTNSRHCLLTGEGGDMFAQEMGVPFVSDENLITEMRRKQLEAALEALEVKMEEKENNEKLLKVGAVAIDEFGNVACGTSTGGMTGVYHGRVGDSPIIGCGGYADNEIAAISTTGSGEFILRCTLASHSMYMMQSGKTPTESVFAALDNMDKRIGGKGGMIVLDCEGNAAIAHSTPHMPWAQRREDVTAFGVYPGD</sequence>
<comment type="catalytic activity">
    <reaction evidence="1">
        <text>Cleavage of a beta-linked Asp residue from the N-terminus of a polypeptide.</text>
        <dbReference type="EC" id="3.4.19.5"/>
    </reaction>
</comment>
<protein>
    <recommendedName>
        <fullName evidence="11">Isoaspartyl peptidase/L-asparaginase</fullName>
    </recommendedName>
</protein>
<proteinExistence type="inferred from homology"/>
<dbReference type="GO" id="GO:0033345">
    <property type="term" value="P:L-asparagine catabolic process via L-aspartate"/>
    <property type="evidence" value="ECO:0000318"/>
    <property type="project" value="GO_Central"/>
</dbReference>
<accession>A7SDS8</accession>
<keyword evidence="5" id="KW-0068">Autocatalytic cleavage</keyword>
<evidence type="ECO:0000256" key="7">
    <source>
        <dbReference type="PIRSR" id="PIRSR600246-2"/>
    </source>
</evidence>
<dbReference type="Gene3D" id="3.60.20.30">
    <property type="entry name" value="(Glycosyl)asparaginase"/>
    <property type="match status" value="1"/>
</dbReference>
<dbReference type="PANTHER" id="PTHR10188:SF43">
    <property type="entry name" value="ASPARAGINASE (EUROFUNG)"/>
    <property type="match status" value="1"/>
</dbReference>
<comment type="catalytic activity">
    <reaction evidence="6">
        <text>L-asparagine + H2O = L-aspartate + NH4(+)</text>
        <dbReference type="Rhea" id="RHEA:21016"/>
        <dbReference type="ChEBI" id="CHEBI:15377"/>
        <dbReference type="ChEBI" id="CHEBI:28938"/>
        <dbReference type="ChEBI" id="CHEBI:29991"/>
        <dbReference type="ChEBI" id="CHEBI:58048"/>
        <dbReference type="EC" id="3.5.1.1"/>
    </reaction>
</comment>
<dbReference type="FunFam" id="3.60.20.30:FF:000001">
    <property type="entry name" value="Isoaspartyl peptidase/L-asparaginase"/>
    <property type="match status" value="1"/>
</dbReference>
<dbReference type="Pfam" id="PF01112">
    <property type="entry name" value="Asparaginase_2"/>
    <property type="match status" value="1"/>
</dbReference>
<dbReference type="InterPro" id="IPR033844">
    <property type="entry name" value="ASRGL1_meta"/>
</dbReference>
<name>A7SDS8_NEMVE</name>
<dbReference type="CDD" id="cd04702">
    <property type="entry name" value="ASRGL1_like"/>
    <property type="match status" value="1"/>
</dbReference>
<evidence type="ECO:0000256" key="1">
    <source>
        <dbReference type="ARBA" id="ARBA00000306"/>
    </source>
</evidence>
<feature type="coiled-coil region" evidence="8">
    <location>
        <begin position="149"/>
        <end position="183"/>
    </location>
</feature>
<feature type="non-terminal residue" evidence="9">
    <location>
        <position position="1"/>
    </location>
</feature>
<dbReference type="PANTHER" id="PTHR10188">
    <property type="entry name" value="L-ASPARAGINASE"/>
    <property type="match status" value="1"/>
</dbReference>
<keyword evidence="8" id="KW-0175">Coiled coil</keyword>
<evidence type="ECO:0000313" key="10">
    <source>
        <dbReference type="Proteomes" id="UP000001593"/>
    </source>
</evidence>
<evidence type="ECO:0000313" key="9">
    <source>
        <dbReference type="EMBL" id="EDO38166.1"/>
    </source>
</evidence>
<feature type="binding site" evidence="7">
    <location>
        <begin position="209"/>
        <end position="212"/>
    </location>
    <ligand>
        <name>substrate</name>
    </ligand>
</feature>
<dbReference type="eggNOG" id="KOG1592">
    <property type="taxonomic scope" value="Eukaryota"/>
</dbReference>
<keyword evidence="3" id="KW-0645">Protease</keyword>
<dbReference type="HOGENOM" id="CLU_021603_1_2_1"/>
<dbReference type="OMA" id="PECADTE"/>